<dbReference type="EMBL" id="JBBPDW010000006">
    <property type="protein sequence ID" value="KAK7551499.1"/>
    <property type="molecule type" value="Genomic_DNA"/>
</dbReference>
<evidence type="ECO:0000313" key="3">
    <source>
        <dbReference type="Proteomes" id="UP001365128"/>
    </source>
</evidence>
<dbReference type="Proteomes" id="UP001365128">
    <property type="component" value="Unassembled WGS sequence"/>
</dbReference>
<keyword evidence="3" id="KW-1185">Reference proteome</keyword>
<organism evidence="2 3">
    <name type="scientific">Phyllosticta citricarpa</name>
    <dbReference type="NCBI Taxonomy" id="55181"/>
    <lineage>
        <taxon>Eukaryota</taxon>
        <taxon>Fungi</taxon>
        <taxon>Dikarya</taxon>
        <taxon>Ascomycota</taxon>
        <taxon>Pezizomycotina</taxon>
        <taxon>Dothideomycetes</taxon>
        <taxon>Dothideomycetes incertae sedis</taxon>
        <taxon>Botryosphaeriales</taxon>
        <taxon>Phyllostictaceae</taxon>
        <taxon>Phyllosticta</taxon>
    </lineage>
</organism>
<name>A0ABR1MJW6_9PEZI</name>
<proteinExistence type="predicted"/>
<sequence length="237" mass="27576">MLPAVKTAFEQEGGRSMSDEQLRYICKELELSLHYKRTPYFWAWLRGQKEKSIFESSRGRKILGSLSGVGGGRKKRHMSSTETPTLNPTPNPPTLPRPWELQVERKVFYDRTGLFGMDRRSWNCRKICLDKLKTELATIVEQKDNVLHPIMSKRLNYLTDNEKRSWDTRSREDRTIAIRGLWIVISMANMETEAGTWGQMRRQEAMKKFAGCLQHGHPEQLRELEECLDNCEGALKD</sequence>
<feature type="region of interest" description="Disordered" evidence="1">
    <location>
        <begin position="65"/>
        <end position="97"/>
    </location>
</feature>
<evidence type="ECO:0000313" key="2">
    <source>
        <dbReference type="EMBL" id="KAK7551499.1"/>
    </source>
</evidence>
<evidence type="ECO:0000256" key="1">
    <source>
        <dbReference type="SAM" id="MobiDB-lite"/>
    </source>
</evidence>
<gene>
    <name evidence="2" type="ORF">IWX46DRAFT_671005</name>
</gene>
<accession>A0ABR1MJW6</accession>
<comment type="caution">
    <text evidence="2">The sequence shown here is derived from an EMBL/GenBank/DDBJ whole genome shotgun (WGS) entry which is preliminary data.</text>
</comment>
<protein>
    <submittedName>
        <fullName evidence="2">Uncharacterized protein</fullName>
    </submittedName>
</protein>
<feature type="compositionally biased region" description="Pro residues" evidence="1">
    <location>
        <begin position="87"/>
        <end position="96"/>
    </location>
</feature>
<reference evidence="2 3" key="1">
    <citation type="submission" date="2024-04" db="EMBL/GenBank/DDBJ databases">
        <title>Phyllosticta paracitricarpa is synonymous to the EU quarantine fungus P. citricarpa based on phylogenomic analyses.</title>
        <authorList>
            <consortium name="Lawrence Berkeley National Laboratory"/>
            <person name="Van Ingen-Buijs V.A."/>
            <person name="Van Westerhoven A.C."/>
            <person name="Haridas S."/>
            <person name="Skiadas P."/>
            <person name="Martin F."/>
            <person name="Groenewald J.Z."/>
            <person name="Crous P.W."/>
            <person name="Seidl M.F."/>
        </authorList>
    </citation>
    <scope>NUCLEOTIDE SEQUENCE [LARGE SCALE GENOMIC DNA]</scope>
    <source>
        <strain evidence="2 3">CBS 122670</strain>
    </source>
</reference>